<proteinExistence type="predicted"/>
<dbReference type="InParanoid" id="A0A3N4KQN6"/>
<reference evidence="2 3" key="1">
    <citation type="journal article" date="2018" name="Nat. Ecol. Evol.">
        <title>Pezizomycetes genomes reveal the molecular basis of ectomycorrhizal truffle lifestyle.</title>
        <authorList>
            <person name="Murat C."/>
            <person name="Payen T."/>
            <person name="Noel B."/>
            <person name="Kuo A."/>
            <person name="Morin E."/>
            <person name="Chen J."/>
            <person name="Kohler A."/>
            <person name="Krizsan K."/>
            <person name="Balestrini R."/>
            <person name="Da Silva C."/>
            <person name="Montanini B."/>
            <person name="Hainaut M."/>
            <person name="Levati E."/>
            <person name="Barry K.W."/>
            <person name="Belfiori B."/>
            <person name="Cichocki N."/>
            <person name="Clum A."/>
            <person name="Dockter R.B."/>
            <person name="Fauchery L."/>
            <person name="Guy J."/>
            <person name="Iotti M."/>
            <person name="Le Tacon F."/>
            <person name="Lindquist E.A."/>
            <person name="Lipzen A."/>
            <person name="Malagnac F."/>
            <person name="Mello A."/>
            <person name="Molinier V."/>
            <person name="Miyauchi S."/>
            <person name="Poulain J."/>
            <person name="Riccioni C."/>
            <person name="Rubini A."/>
            <person name="Sitrit Y."/>
            <person name="Splivallo R."/>
            <person name="Traeger S."/>
            <person name="Wang M."/>
            <person name="Zifcakova L."/>
            <person name="Wipf D."/>
            <person name="Zambonelli A."/>
            <person name="Paolocci F."/>
            <person name="Nowrousian M."/>
            <person name="Ottonello S."/>
            <person name="Baldrian P."/>
            <person name="Spatafora J.W."/>
            <person name="Henrissat B."/>
            <person name="Nagy L.G."/>
            <person name="Aury J.M."/>
            <person name="Wincker P."/>
            <person name="Grigoriev I.V."/>
            <person name="Bonfante P."/>
            <person name="Martin F.M."/>
        </authorList>
    </citation>
    <scope>NUCLEOTIDE SEQUENCE [LARGE SCALE GENOMIC DNA]</scope>
    <source>
        <strain evidence="2 3">CCBAS932</strain>
    </source>
</reference>
<organism evidence="2 3">
    <name type="scientific">Morchella conica CCBAS932</name>
    <dbReference type="NCBI Taxonomy" id="1392247"/>
    <lineage>
        <taxon>Eukaryota</taxon>
        <taxon>Fungi</taxon>
        <taxon>Dikarya</taxon>
        <taxon>Ascomycota</taxon>
        <taxon>Pezizomycotina</taxon>
        <taxon>Pezizomycetes</taxon>
        <taxon>Pezizales</taxon>
        <taxon>Morchellaceae</taxon>
        <taxon>Morchella</taxon>
    </lineage>
</organism>
<evidence type="ECO:0000313" key="3">
    <source>
        <dbReference type="Proteomes" id="UP000277580"/>
    </source>
</evidence>
<feature type="compositionally biased region" description="Low complexity" evidence="1">
    <location>
        <begin position="103"/>
        <end position="112"/>
    </location>
</feature>
<accession>A0A3N4KQN6</accession>
<feature type="region of interest" description="Disordered" evidence="1">
    <location>
        <begin position="93"/>
        <end position="112"/>
    </location>
</feature>
<dbReference type="Proteomes" id="UP000277580">
    <property type="component" value="Unassembled WGS sequence"/>
</dbReference>
<evidence type="ECO:0000313" key="2">
    <source>
        <dbReference type="EMBL" id="RPB12786.1"/>
    </source>
</evidence>
<name>A0A3N4KQN6_9PEZI</name>
<keyword evidence="3" id="KW-1185">Reference proteome</keyword>
<dbReference type="EMBL" id="ML119126">
    <property type="protein sequence ID" value="RPB12786.1"/>
    <property type="molecule type" value="Genomic_DNA"/>
</dbReference>
<sequence length="112" mass="12787">MGRAGPNGFSQPLLVCLSRVAWLHCRSWLQRIGAWSWPVTRVRLKWPLSRLGASYVYLILFISDFGHNGTLSPWGDRRTTERTLATNYPAEYTTVPPLPLLPPQLRTPQRSI</sequence>
<evidence type="ECO:0000256" key="1">
    <source>
        <dbReference type="SAM" id="MobiDB-lite"/>
    </source>
</evidence>
<protein>
    <submittedName>
        <fullName evidence="2">Uncharacterized protein</fullName>
    </submittedName>
</protein>
<gene>
    <name evidence="2" type="ORF">P167DRAFT_535510</name>
</gene>
<dbReference type="AlphaFoldDB" id="A0A3N4KQN6"/>